<dbReference type="Proteomes" id="UP000061362">
    <property type="component" value="Chromosome"/>
</dbReference>
<evidence type="ECO:0000313" key="9">
    <source>
        <dbReference type="Proteomes" id="UP000061362"/>
    </source>
</evidence>
<dbReference type="Proteomes" id="UP000062475">
    <property type="component" value="Chromosome"/>
</dbReference>
<protein>
    <recommendedName>
        <fullName evidence="13">DUF4935 domain-containing protein</fullName>
    </recommendedName>
</protein>
<evidence type="ECO:0000313" key="3">
    <source>
        <dbReference type="EMBL" id="AKV77053.1"/>
    </source>
</evidence>
<dbReference type="PATRIC" id="fig|43687.5.peg.2011"/>
<dbReference type="Proteomes" id="UP000062398">
    <property type="component" value="Chromosome"/>
</dbReference>
<evidence type="ECO:0008006" key="13">
    <source>
        <dbReference type="Google" id="ProtNLM"/>
    </source>
</evidence>
<dbReference type="EMBL" id="CP012172">
    <property type="protein sequence ID" value="AKV74817.1"/>
    <property type="molecule type" value="Genomic_DNA"/>
</dbReference>
<dbReference type="Proteomes" id="UP000029084">
    <property type="component" value="Chromosome"/>
</dbReference>
<accession>A0A088E8D8</accession>
<evidence type="ECO:0000313" key="7">
    <source>
        <dbReference type="Proteomes" id="UP000029084"/>
    </source>
</evidence>
<dbReference type="OMA" id="WIYREIL"/>
<dbReference type="Proteomes" id="UP000056255">
    <property type="component" value="Chromosome"/>
</dbReference>
<dbReference type="Proteomes" id="UP000068832">
    <property type="component" value="Chromosome"/>
</dbReference>
<evidence type="ECO:0000313" key="2">
    <source>
        <dbReference type="EMBL" id="AKV74817.1"/>
    </source>
</evidence>
<evidence type="ECO:0000313" key="4">
    <source>
        <dbReference type="EMBL" id="AKV79305.1"/>
    </source>
</evidence>
<evidence type="ECO:0000313" key="12">
    <source>
        <dbReference type="Proteomes" id="UP000068832"/>
    </source>
</evidence>
<name>A0A088E8D8_9CREN</name>
<evidence type="ECO:0000313" key="10">
    <source>
        <dbReference type="Proteomes" id="UP000062398"/>
    </source>
</evidence>
<evidence type="ECO:0000313" key="8">
    <source>
        <dbReference type="Proteomes" id="UP000056255"/>
    </source>
</evidence>
<dbReference type="EMBL" id="CP008822">
    <property type="protein sequence ID" value="AIM27982.1"/>
    <property type="molecule type" value="Genomic_DNA"/>
</dbReference>
<proteinExistence type="predicted"/>
<reference evidence="6 8" key="3">
    <citation type="submission" date="2015-07" db="EMBL/GenBank/DDBJ databases">
        <title>Physiological, transcriptional responses and genome re-sequencing of acid resistant extremely thermoacidophilic Metallosphaera sedula SARC-M1.</title>
        <authorList>
            <person name="Ai C."/>
            <person name="McCarthy S."/>
            <person name="Eckrich V."/>
            <person name="Rudrappa D."/>
            <person name="Qiu G."/>
            <person name="Blum P."/>
        </authorList>
    </citation>
    <scope>NUCLEOTIDE SEQUENCE [LARGE SCALE GENOMIC DNA]</scope>
    <source>
        <strain evidence="6 8">SARC-M1</strain>
    </source>
</reference>
<dbReference type="AlphaFoldDB" id="A0A088E8D8"/>
<reference evidence="9 10" key="2">
    <citation type="journal article" date="2015" name="Genome Announc.">
        <title>Complete Genome Sequences of Evolved Arsenate-Resistant Metallosphaera sedula Strains.</title>
        <authorList>
            <person name="Ai C."/>
            <person name="McCarthy S."/>
            <person name="Schackwitz W."/>
            <person name="Martin J."/>
            <person name="Lipzen A."/>
            <person name="Blum P."/>
        </authorList>
    </citation>
    <scope>NUCLEOTIDE SEQUENCE [LARGE SCALE GENOMIC DNA]</scope>
    <source>
        <strain evidence="4 10">ARS120-1</strain>
        <strain evidence="5 9">ARS120-2</strain>
        <strain evidence="2 12">ARS50-1</strain>
        <strain evidence="3 11">ARS50-2</strain>
    </source>
</reference>
<organism evidence="1 7">
    <name type="scientific">Metallosphaera sedula</name>
    <dbReference type="NCBI Taxonomy" id="43687"/>
    <lineage>
        <taxon>Archaea</taxon>
        <taxon>Thermoproteota</taxon>
        <taxon>Thermoprotei</taxon>
        <taxon>Sulfolobales</taxon>
        <taxon>Sulfolobaceae</taxon>
        <taxon>Metallosphaera</taxon>
    </lineage>
</organism>
<evidence type="ECO:0000313" key="6">
    <source>
        <dbReference type="EMBL" id="AKV83782.1"/>
    </source>
</evidence>
<dbReference type="EMBL" id="CP012175">
    <property type="protein sequence ID" value="AKV81550.1"/>
    <property type="molecule type" value="Genomic_DNA"/>
</dbReference>
<sequence length="288" mass="33479">MIGITFDTNLLFYYIFDYLDQAKTRQVQEIVRRAKSNEQFEIFLLNTVRTELNSVTISILDITKTIVETNLPDNWDQLSLEDRINLLENLDKNFTEKFQELYKTKYKAKNNGEKAKIGLRLFRKLENRFHTRTREEIINDVLGGKNWEPVIASMNKRLDENFEPLPSTVSLKDNLMMELTLIDEKIVSENLKKKEGASANRMDRVILTEIYLALSGGVYDKIFFVTNDYDPFIIYNDLKNSLENSRNKQDTQGGSDKWRQVAERVLDKLGNLRIVNLSEGEVIFGSGI</sequence>
<dbReference type="EMBL" id="CP012174">
    <property type="protein sequence ID" value="AKV79305.1"/>
    <property type="molecule type" value="Genomic_DNA"/>
</dbReference>
<reference evidence="1 7" key="1">
    <citation type="journal article" date="2014" name="J. Bacteriol.">
        <title>Role of an Archaeal PitA Transporter in the Copper and Arsenic Resistance of Metallosphaera sedula, an Extreme Thermoacidophile.</title>
        <authorList>
            <person name="McCarthy S."/>
            <person name="Ai C."/>
            <person name="Wheaton G."/>
            <person name="Tevatia R."/>
            <person name="Eckrich V."/>
            <person name="Kelly R."/>
            <person name="Blum P."/>
        </authorList>
    </citation>
    <scope>NUCLEOTIDE SEQUENCE [LARGE SCALE GENOMIC DNA]</scope>
    <source>
        <strain evidence="1 7">CuR1</strain>
    </source>
</reference>
<evidence type="ECO:0000313" key="11">
    <source>
        <dbReference type="Proteomes" id="UP000062475"/>
    </source>
</evidence>
<evidence type="ECO:0000313" key="1">
    <source>
        <dbReference type="EMBL" id="AIM27982.1"/>
    </source>
</evidence>
<gene>
    <name evidence="1" type="ORF">HA72_1858</name>
    <name evidence="2" type="ORF">MsedA_1901</name>
    <name evidence="3" type="ORF">MsedB_1903</name>
    <name evidence="4" type="ORF">MsedC_1901</name>
    <name evidence="5" type="ORF">MsedD_1902</name>
    <name evidence="6" type="ORF">MsedE_1902</name>
</gene>
<dbReference type="GeneID" id="97613042"/>
<dbReference type="RefSeq" id="WP_012021785.1">
    <property type="nucleotide sequence ID" value="NZ_CP008822.1"/>
</dbReference>
<evidence type="ECO:0000313" key="5">
    <source>
        <dbReference type="EMBL" id="AKV81550.1"/>
    </source>
</evidence>
<dbReference type="EMBL" id="CP012173">
    <property type="protein sequence ID" value="AKV77053.1"/>
    <property type="molecule type" value="Genomic_DNA"/>
</dbReference>
<dbReference type="EMBL" id="CP012176">
    <property type="protein sequence ID" value="AKV83782.1"/>
    <property type="molecule type" value="Genomic_DNA"/>
</dbReference>